<accession>A0AAV9BKG4</accession>
<dbReference type="PANTHER" id="PTHR22835">
    <property type="entry name" value="ZINC FINGER FYVE DOMAIN CONTAINING PROTEIN"/>
    <property type="match status" value="1"/>
</dbReference>
<dbReference type="Gene3D" id="3.40.50.1110">
    <property type="entry name" value="SGNH hydrolase"/>
    <property type="match status" value="1"/>
</dbReference>
<evidence type="ECO:0000313" key="5">
    <source>
        <dbReference type="EMBL" id="KAK1276819.1"/>
    </source>
</evidence>
<protein>
    <submittedName>
        <fullName evidence="5">GDSL esterase/lipase</fullName>
    </submittedName>
</protein>
<dbReference type="Pfam" id="PF00657">
    <property type="entry name" value="Lipase_GDSL"/>
    <property type="match status" value="1"/>
</dbReference>
<comment type="similarity">
    <text evidence="1">Belongs to the 'GDSL' lipolytic enzyme family.</text>
</comment>
<dbReference type="Proteomes" id="UP001179952">
    <property type="component" value="Unassembled WGS sequence"/>
</dbReference>
<dbReference type="GO" id="GO:0016788">
    <property type="term" value="F:hydrolase activity, acting on ester bonds"/>
    <property type="evidence" value="ECO:0007669"/>
    <property type="project" value="InterPro"/>
</dbReference>
<evidence type="ECO:0000256" key="1">
    <source>
        <dbReference type="ARBA" id="ARBA00008668"/>
    </source>
</evidence>
<evidence type="ECO:0000256" key="2">
    <source>
        <dbReference type="ARBA" id="ARBA00022729"/>
    </source>
</evidence>
<dbReference type="CDD" id="cd01837">
    <property type="entry name" value="SGNH_plant_lipase_like"/>
    <property type="match status" value="1"/>
</dbReference>
<comment type="caution">
    <text evidence="5">The sequence shown here is derived from an EMBL/GenBank/DDBJ whole genome shotgun (WGS) entry which is preliminary data.</text>
</comment>
<gene>
    <name evidence="5" type="ORF">QJS04_geneDACA010994</name>
</gene>
<reference evidence="5" key="1">
    <citation type="journal article" date="2023" name="Nat. Commun.">
        <title>Diploid and tetraploid genomes of Acorus and the evolution of monocots.</title>
        <authorList>
            <person name="Ma L."/>
            <person name="Liu K.W."/>
            <person name="Li Z."/>
            <person name="Hsiao Y.Y."/>
            <person name="Qi Y."/>
            <person name="Fu T."/>
            <person name="Tang G.D."/>
            <person name="Zhang D."/>
            <person name="Sun W.H."/>
            <person name="Liu D.K."/>
            <person name="Li Y."/>
            <person name="Chen G.Z."/>
            <person name="Liu X.D."/>
            <person name="Liao X.Y."/>
            <person name="Jiang Y.T."/>
            <person name="Yu X."/>
            <person name="Hao Y."/>
            <person name="Huang J."/>
            <person name="Zhao X.W."/>
            <person name="Ke S."/>
            <person name="Chen Y.Y."/>
            <person name="Wu W.L."/>
            <person name="Hsu J.L."/>
            <person name="Lin Y.F."/>
            <person name="Huang M.D."/>
            <person name="Li C.Y."/>
            <person name="Huang L."/>
            <person name="Wang Z.W."/>
            <person name="Zhao X."/>
            <person name="Zhong W.Y."/>
            <person name="Peng D.H."/>
            <person name="Ahmad S."/>
            <person name="Lan S."/>
            <person name="Zhang J.S."/>
            <person name="Tsai W.C."/>
            <person name="Van de Peer Y."/>
            <person name="Liu Z.J."/>
        </authorList>
    </citation>
    <scope>NUCLEOTIDE SEQUENCE</scope>
    <source>
        <strain evidence="5">SCP</strain>
    </source>
</reference>
<keyword evidence="4" id="KW-0325">Glycoprotein</keyword>
<dbReference type="AlphaFoldDB" id="A0AAV9BKG4"/>
<name>A0AAV9BKG4_ACOGR</name>
<proteinExistence type="inferred from homology"/>
<dbReference type="SUPFAM" id="SSF52266">
    <property type="entry name" value="SGNH hydrolase"/>
    <property type="match status" value="1"/>
</dbReference>
<keyword evidence="2" id="KW-0732">Signal</keyword>
<evidence type="ECO:0000256" key="3">
    <source>
        <dbReference type="ARBA" id="ARBA00022801"/>
    </source>
</evidence>
<dbReference type="EMBL" id="JAUJYN010000003">
    <property type="protein sequence ID" value="KAK1276819.1"/>
    <property type="molecule type" value="Genomic_DNA"/>
</dbReference>
<organism evidence="5 6">
    <name type="scientific">Acorus gramineus</name>
    <name type="common">Dwarf sweet flag</name>
    <dbReference type="NCBI Taxonomy" id="55184"/>
    <lineage>
        <taxon>Eukaryota</taxon>
        <taxon>Viridiplantae</taxon>
        <taxon>Streptophyta</taxon>
        <taxon>Embryophyta</taxon>
        <taxon>Tracheophyta</taxon>
        <taxon>Spermatophyta</taxon>
        <taxon>Magnoliopsida</taxon>
        <taxon>Liliopsida</taxon>
        <taxon>Acoraceae</taxon>
        <taxon>Acorus</taxon>
    </lineage>
</organism>
<dbReference type="InterPro" id="IPR035669">
    <property type="entry name" value="SGNH_plant_lipase-like"/>
</dbReference>
<sequence length="420" mass="46019">MKCIYRSYNRSPTAIDFQQPKPTHQIYKNTPCMLCLSNCPAMASSSSSSPSSPPSLNLILLLLGLFFNGSHCDKVLPYTSLFSFGDSLADTGNFLLSGAHAFPSIGLSPYGETYFAHPTGRCSDGRLIVDFFAEAIRIPYLASYLSRSHGIQEDFTNGSNFAVAGATALDPSFFQNKGLDHSLWTDSSLSVQLGWFEELKPSLCNTSLECEAYFNKSLFLLGEIGGNDYNYAFFNHVSMEELRTAYVPRVVDAIKSAAERLIGLGVMNFVVPGNLPIGCSTIYLTLLSSPDKMDYDSRNGCLKTLNSFAEYHNAVLQRALEQLREEHPRVKIVYADYYQAAIRFFHSPQSFGFGNGSRSACCGGGGPYNFNPSVWCGQPGATVCEDPSKHVNWDGIHPTEAAYRLIADGLINGPYASPSI</sequence>
<keyword evidence="6" id="KW-1185">Reference proteome</keyword>
<keyword evidence="3" id="KW-0378">Hydrolase</keyword>
<dbReference type="PANTHER" id="PTHR22835:SF659">
    <property type="entry name" value="GDSL LIPASE_ACYLHYDROLASE, PUTATIVE (AFU_ORTHOLOGUE AFUA_2G00510)-RELATED"/>
    <property type="match status" value="1"/>
</dbReference>
<reference evidence="5" key="2">
    <citation type="submission" date="2023-06" db="EMBL/GenBank/DDBJ databases">
        <authorList>
            <person name="Ma L."/>
            <person name="Liu K.-W."/>
            <person name="Li Z."/>
            <person name="Hsiao Y.-Y."/>
            <person name="Qi Y."/>
            <person name="Fu T."/>
            <person name="Tang G."/>
            <person name="Zhang D."/>
            <person name="Sun W.-H."/>
            <person name="Liu D.-K."/>
            <person name="Li Y."/>
            <person name="Chen G.-Z."/>
            <person name="Liu X.-D."/>
            <person name="Liao X.-Y."/>
            <person name="Jiang Y.-T."/>
            <person name="Yu X."/>
            <person name="Hao Y."/>
            <person name="Huang J."/>
            <person name="Zhao X.-W."/>
            <person name="Ke S."/>
            <person name="Chen Y.-Y."/>
            <person name="Wu W.-L."/>
            <person name="Hsu J.-L."/>
            <person name="Lin Y.-F."/>
            <person name="Huang M.-D."/>
            <person name="Li C.-Y."/>
            <person name="Huang L."/>
            <person name="Wang Z.-W."/>
            <person name="Zhao X."/>
            <person name="Zhong W.-Y."/>
            <person name="Peng D.-H."/>
            <person name="Ahmad S."/>
            <person name="Lan S."/>
            <person name="Zhang J.-S."/>
            <person name="Tsai W.-C."/>
            <person name="Van De Peer Y."/>
            <person name="Liu Z.-J."/>
        </authorList>
    </citation>
    <scope>NUCLEOTIDE SEQUENCE</scope>
    <source>
        <strain evidence="5">SCP</strain>
        <tissue evidence="5">Leaves</tissue>
    </source>
</reference>
<evidence type="ECO:0000256" key="4">
    <source>
        <dbReference type="ARBA" id="ARBA00023180"/>
    </source>
</evidence>
<dbReference type="InterPro" id="IPR036514">
    <property type="entry name" value="SGNH_hydro_sf"/>
</dbReference>
<evidence type="ECO:0000313" key="6">
    <source>
        <dbReference type="Proteomes" id="UP001179952"/>
    </source>
</evidence>
<dbReference type="InterPro" id="IPR001087">
    <property type="entry name" value="GDSL"/>
</dbReference>